<dbReference type="GO" id="GO:0051536">
    <property type="term" value="F:iron-sulfur cluster binding"/>
    <property type="evidence" value="ECO:0007669"/>
    <property type="project" value="UniProtKB-KW"/>
</dbReference>
<evidence type="ECO:0000256" key="4">
    <source>
        <dbReference type="ARBA" id="ARBA00022643"/>
    </source>
</evidence>
<sequence length="371" mass="39915">MSSVTPSLDPLFTPFAASSLRVRNRFAMAPMTRAKSPGGIPNAENVEHYRSRAAGGVGLIITEGTYINAPAAGPRTDVPRFYGEQSAAGWSAIVDAVHAEGTAIIPQLWHTGVARGETPDFDAHVPTVSPSAIDLFGKELGAELTIADIDRVIAGFAESAKLAQELGFDGVELHGAHGYLLDEFFWERTNKRSDRFGGSIGERATLPAEVVAAVRDAVGPDFAIVYRYSQWKAGNYDAQVAENPAELEALLTPLVTAGVDIFHSSTRRHWVPGFDSGSASDPTGLAGWTKKVTGRPVITVGSVGVDSVFQSEDSPIAESSWRRLEILREQFERGEFDVVALGRALLADPAWVDKIRTGRPDEIVAFQKRAS</sequence>
<dbReference type="GO" id="GO:0046872">
    <property type="term" value="F:metal ion binding"/>
    <property type="evidence" value="ECO:0007669"/>
    <property type="project" value="UniProtKB-KW"/>
</dbReference>
<dbReference type="PANTHER" id="PTHR42917:SF2">
    <property type="entry name" value="2,4-DIENOYL-COA REDUCTASE [(2E)-ENOYL-COA-PRODUCING]"/>
    <property type="match status" value="1"/>
</dbReference>
<keyword evidence="7" id="KW-0408">Iron</keyword>
<dbReference type="PANTHER" id="PTHR42917">
    <property type="entry name" value="2,4-DIENOYL-COA REDUCTASE"/>
    <property type="match status" value="1"/>
</dbReference>
<evidence type="ECO:0000256" key="2">
    <source>
        <dbReference type="ARBA" id="ARBA00001966"/>
    </source>
</evidence>
<evidence type="ECO:0000256" key="3">
    <source>
        <dbReference type="ARBA" id="ARBA00022630"/>
    </source>
</evidence>
<keyword evidence="3" id="KW-0285">Flavoprotein</keyword>
<dbReference type="InterPro" id="IPR001155">
    <property type="entry name" value="OxRdtase_FMN_N"/>
</dbReference>
<comment type="cofactor">
    <cofactor evidence="1">
        <name>FMN</name>
        <dbReference type="ChEBI" id="CHEBI:58210"/>
    </cofactor>
</comment>
<dbReference type="GO" id="GO:0010181">
    <property type="term" value="F:FMN binding"/>
    <property type="evidence" value="ECO:0007669"/>
    <property type="project" value="InterPro"/>
</dbReference>
<comment type="cofactor">
    <cofactor evidence="2">
        <name>[4Fe-4S] cluster</name>
        <dbReference type="ChEBI" id="CHEBI:49883"/>
    </cofactor>
</comment>
<evidence type="ECO:0000256" key="6">
    <source>
        <dbReference type="ARBA" id="ARBA00023002"/>
    </source>
</evidence>
<protein>
    <submittedName>
        <fullName evidence="10">NADH:flavin oxidoreductase</fullName>
    </submittedName>
</protein>
<proteinExistence type="predicted"/>
<evidence type="ECO:0000313" key="11">
    <source>
        <dbReference type="Proteomes" id="UP000655868"/>
    </source>
</evidence>
<dbReference type="Proteomes" id="UP000655868">
    <property type="component" value="Unassembled WGS sequence"/>
</dbReference>
<evidence type="ECO:0000256" key="1">
    <source>
        <dbReference type="ARBA" id="ARBA00001917"/>
    </source>
</evidence>
<comment type="caution">
    <text evidence="10">The sequence shown here is derived from an EMBL/GenBank/DDBJ whole genome shotgun (WGS) entry which is preliminary data.</text>
</comment>
<dbReference type="SUPFAM" id="SSF51395">
    <property type="entry name" value="FMN-linked oxidoreductases"/>
    <property type="match status" value="1"/>
</dbReference>
<keyword evidence="5" id="KW-0479">Metal-binding</keyword>
<evidence type="ECO:0000259" key="9">
    <source>
        <dbReference type="Pfam" id="PF00724"/>
    </source>
</evidence>
<keyword evidence="11" id="KW-1185">Reference proteome</keyword>
<keyword evidence="6" id="KW-0560">Oxidoreductase</keyword>
<dbReference type="InterPro" id="IPR013785">
    <property type="entry name" value="Aldolase_TIM"/>
</dbReference>
<dbReference type="InterPro" id="IPR051793">
    <property type="entry name" value="NADH:flavin_oxidoreductase"/>
</dbReference>
<dbReference type="EMBL" id="JAEMNV010000009">
    <property type="protein sequence ID" value="MBJ8342070.1"/>
    <property type="molecule type" value="Genomic_DNA"/>
</dbReference>
<accession>A0A934NVJ0</accession>
<gene>
    <name evidence="10" type="ORF">JGU71_24585</name>
</gene>
<name>A0A934NVJ0_9NOCA</name>
<keyword evidence="4" id="KW-0288">FMN</keyword>
<evidence type="ECO:0000256" key="8">
    <source>
        <dbReference type="ARBA" id="ARBA00023014"/>
    </source>
</evidence>
<dbReference type="RefSeq" id="WP_199707312.1">
    <property type="nucleotide sequence ID" value="NZ_JAEMNV010000009.1"/>
</dbReference>
<reference evidence="10" key="1">
    <citation type="submission" date="2020-12" db="EMBL/GenBank/DDBJ databases">
        <title>Antrihabitans popcorni sp. nov. and Antrihabitans auranticaus sp. nov., isolated from a larva cave.</title>
        <authorList>
            <person name="Lee S.D."/>
            <person name="Kim I.S."/>
        </authorList>
    </citation>
    <scope>NUCLEOTIDE SEQUENCE</scope>
    <source>
        <strain evidence="10">YC3-6</strain>
    </source>
</reference>
<dbReference type="AlphaFoldDB" id="A0A934NVJ0"/>
<dbReference type="Pfam" id="PF00724">
    <property type="entry name" value="Oxidored_FMN"/>
    <property type="match status" value="1"/>
</dbReference>
<keyword evidence="8" id="KW-0411">Iron-sulfur</keyword>
<organism evidence="10 11">
    <name type="scientific">Antrihabitans stalagmiti</name>
    <dbReference type="NCBI Taxonomy" id="2799499"/>
    <lineage>
        <taxon>Bacteria</taxon>
        <taxon>Bacillati</taxon>
        <taxon>Actinomycetota</taxon>
        <taxon>Actinomycetes</taxon>
        <taxon>Mycobacteriales</taxon>
        <taxon>Nocardiaceae</taxon>
        <taxon>Antrihabitans</taxon>
    </lineage>
</organism>
<dbReference type="Gene3D" id="3.20.20.70">
    <property type="entry name" value="Aldolase class I"/>
    <property type="match status" value="1"/>
</dbReference>
<evidence type="ECO:0000256" key="5">
    <source>
        <dbReference type="ARBA" id="ARBA00022723"/>
    </source>
</evidence>
<dbReference type="CDD" id="cd04747">
    <property type="entry name" value="OYE_like_5_FMN"/>
    <property type="match status" value="1"/>
</dbReference>
<evidence type="ECO:0000256" key="7">
    <source>
        <dbReference type="ARBA" id="ARBA00023004"/>
    </source>
</evidence>
<feature type="domain" description="NADH:flavin oxidoreductase/NADH oxidase N-terminal" evidence="9">
    <location>
        <begin position="11"/>
        <end position="362"/>
    </location>
</feature>
<evidence type="ECO:0000313" key="10">
    <source>
        <dbReference type="EMBL" id="MBJ8342070.1"/>
    </source>
</evidence>
<dbReference type="GO" id="GO:0016491">
    <property type="term" value="F:oxidoreductase activity"/>
    <property type="evidence" value="ECO:0007669"/>
    <property type="project" value="UniProtKB-KW"/>
</dbReference>